<sequence length="576" mass="68096">MYISYETTEWTEKGLFGKHSKPYYDPAYTVPKKLPKPKFMPNKLVRVSDMQAVDASQLNEGYCAISYSWNQSGHIFLDEKDGKYKRKDEGKHVLIRSRGSINDHAIYSVDEEEVRFTDIIQQICRDIRIKYIWYDQMCLPEDDEHKRHELSNMHHIYGNAYCTVAFVPEFCTDPGSYIKTRNDDQYVLGSAFGNYQWYQRLWTLEEALKSERLLFVGKDAHRWGNDMNSSYGMNILSQKLDSLNVSEILWHAHQRESTRKHDRVFALMHLFPDLITDQISFDYKQPIEDLMVQFYGLLAKKDISILYFQKPYAYKSKVRDYDFLPSWTGYHGEHNHDINIKSVQMPKRRKRDRFHDYVLSWFGVHKEENIQHSYEQQSISTKKSMFQNYDVIEKTLHVTCTYITNDQPNDFDSLTFGEQDVPAFPHRSSKQTNYYNLCVAVHLPGTRKVKHLYVYRTTYRDLAHGSSKENEFKKITKRLQQLSTFMEIKKESMHWDDDSEPTKLDLKQLTEGVDDVSAKYVLLSGILFERNNSMFYPVIKKSQGEMYYKAIGVCKIENPHTLLSNRKLPEKEFLIQ</sequence>
<keyword evidence="3" id="KW-1185">Reference proteome</keyword>
<comment type="caution">
    <text evidence="2">The sequence shown here is derived from an EMBL/GenBank/DDBJ whole genome shotgun (WGS) entry which is preliminary data.</text>
</comment>
<reference evidence="2" key="1">
    <citation type="journal article" date="2022" name="IScience">
        <title>Evolution of zygomycete secretomes and the origins of terrestrial fungal ecologies.</title>
        <authorList>
            <person name="Chang Y."/>
            <person name="Wang Y."/>
            <person name="Mondo S."/>
            <person name="Ahrendt S."/>
            <person name="Andreopoulos W."/>
            <person name="Barry K."/>
            <person name="Beard J."/>
            <person name="Benny G.L."/>
            <person name="Blankenship S."/>
            <person name="Bonito G."/>
            <person name="Cuomo C."/>
            <person name="Desiro A."/>
            <person name="Gervers K.A."/>
            <person name="Hundley H."/>
            <person name="Kuo A."/>
            <person name="LaButti K."/>
            <person name="Lang B.F."/>
            <person name="Lipzen A."/>
            <person name="O'Donnell K."/>
            <person name="Pangilinan J."/>
            <person name="Reynolds N."/>
            <person name="Sandor L."/>
            <person name="Smith M.E."/>
            <person name="Tsang A."/>
            <person name="Grigoriev I.V."/>
            <person name="Stajich J.E."/>
            <person name="Spatafora J.W."/>
        </authorList>
    </citation>
    <scope>NUCLEOTIDE SEQUENCE</scope>
    <source>
        <strain evidence="2">RSA 2281</strain>
    </source>
</reference>
<proteinExistence type="predicted"/>
<organism evidence="2 3">
    <name type="scientific">Phascolomyces articulosus</name>
    <dbReference type="NCBI Taxonomy" id="60185"/>
    <lineage>
        <taxon>Eukaryota</taxon>
        <taxon>Fungi</taxon>
        <taxon>Fungi incertae sedis</taxon>
        <taxon>Mucoromycota</taxon>
        <taxon>Mucoromycotina</taxon>
        <taxon>Mucoromycetes</taxon>
        <taxon>Mucorales</taxon>
        <taxon>Lichtheimiaceae</taxon>
        <taxon>Phascolomyces</taxon>
    </lineage>
</organism>
<gene>
    <name evidence="2" type="ORF">BDA99DRAFT_610226</name>
</gene>
<dbReference type="InterPro" id="IPR010730">
    <property type="entry name" value="HET"/>
</dbReference>
<dbReference type="EMBL" id="JAIXMP010000062">
    <property type="protein sequence ID" value="KAI9244204.1"/>
    <property type="molecule type" value="Genomic_DNA"/>
</dbReference>
<dbReference type="Pfam" id="PF06985">
    <property type="entry name" value="HET"/>
    <property type="match status" value="1"/>
</dbReference>
<evidence type="ECO:0000259" key="1">
    <source>
        <dbReference type="Pfam" id="PF06985"/>
    </source>
</evidence>
<protein>
    <recommendedName>
        <fullName evidence="1">Heterokaryon incompatibility domain-containing protein</fullName>
    </recommendedName>
</protein>
<name>A0AAD5P724_9FUNG</name>
<accession>A0AAD5P724</accession>
<dbReference type="PANTHER" id="PTHR33112:SF12">
    <property type="entry name" value="HETEROKARYON INCOMPATIBILITY DOMAIN-CONTAINING PROTEIN"/>
    <property type="match status" value="1"/>
</dbReference>
<feature type="domain" description="Heterokaryon incompatibility" evidence="1">
    <location>
        <begin position="62"/>
        <end position="167"/>
    </location>
</feature>
<dbReference type="Proteomes" id="UP001209540">
    <property type="component" value="Unassembled WGS sequence"/>
</dbReference>
<dbReference type="PANTHER" id="PTHR33112">
    <property type="entry name" value="DOMAIN PROTEIN, PUTATIVE-RELATED"/>
    <property type="match status" value="1"/>
</dbReference>
<evidence type="ECO:0000313" key="3">
    <source>
        <dbReference type="Proteomes" id="UP001209540"/>
    </source>
</evidence>
<dbReference type="AlphaFoldDB" id="A0AAD5P724"/>
<reference evidence="2" key="2">
    <citation type="submission" date="2023-02" db="EMBL/GenBank/DDBJ databases">
        <authorList>
            <consortium name="DOE Joint Genome Institute"/>
            <person name="Mondo S.J."/>
            <person name="Chang Y."/>
            <person name="Wang Y."/>
            <person name="Ahrendt S."/>
            <person name="Andreopoulos W."/>
            <person name="Barry K."/>
            <person name="Beard J."/>
            <person name="Benny G.L."/>
            <person name="Blankenship S."/>
            <person name="Bonito G."/>
            <person name="Cuomo C."/>
            <person name="Desiro A."/>
            <person name="Gervers K.A."/>
            <person name="Hundley H."/>
            <person name="Kuo A."/>
            <person name="LaButti K."/>
            <person name="Lang B.F."/>
            <person name="Lipzen A."/>
            <person name="O'Donnell K."/>
            <person name="Pangilinan J."/>
            <person name="Reynolds N."/>
            <person name="Sandor L."/>
            <person name="Smith M.W."/>
            <person name="Tsang A."/>
            <person name="Grigoriev I.V."/>
            <person name="Stajich J.E."/>
            <person name="Spatafora J.W."/>
        </authorList>
    </citation>
    <scope>NUCLEOTIDE SEQUENCE</scope>
    <source>
        <strain evidence="2">RSA 2281</strain>
    </source>
</reference>
<evidence type="ECO:0000313" key="2">
    <source>
        <dbReference type="EMBL" id="KAI9244204.1"/>
    </source>
</evidence>